<comment type="similarity">
    <text evidence="2">Belongs to the XPF family.</text>
</comment>
<comment type="cofactor">
    <cofactor evidence="1">
        <name>Mg(2+)</name>
        <dbReference type="ChEBI" id="CHEBI:18420"/>
    </cofactor>
</comment>
<reference evidence="12" key="1">
    <citation type="journal article" date="2020" name="Nature">
        <title>Giant virus diversity and host interactions through global metagenomics.</title>
        <authorList>
            <person name="Schulz F."/>
            <person name="Roux S."/>
            <person name="Paez-Espino D."/>
            <person name="Jungbluth S."/>
            <person name="Walsh D.A."/>
            <person name="Denef V.J."/>
            <person name="McMahon K.D."/>
            <person name="Konstantinidis K.T."/>
            <person name="Eloe-Fadrosh E.A."/>
            <person name="Kyrpides N.C."/>
            <person name="Woyke T."/>
        </authorList>
    </citation>
    <scope>NUCLEOTIDE SEQUENCE</scope>
    <source>
        <strain evidence="12">GVMAG-M-3300023179-91</strain>
    </source>
</reference>
<dbReference type="PANTHER" id="PTHR13451">
    <property type="entry name" value="CLASS II CROSSOVER JUNCTION ENDONUCLEASE MUS81"/>
    <property type="match status" value="1"/>
</dbReference>
<feature type="domain" description="ERCC4" evidence="11">
    <location>
        <begin position="2"/>
        <end position="95"/>
    </location>
</feature>
<accession>A0A6C0HDE9</accession>
<dbReference type="GO" id="GO:0005634">
    <property type="term" value="C:nucleus"/>
    <property type="evidence" value="ECO:0007669"/>
    <property type="project" value="TreeGrafter"/>
</dbReference>
<dbReference type="SUPFAM" id="SSF52980">
    <property type="entry name" value="Restriction endonuclease-like"/>
    <property type="match status" value="1"/>
</dbReference>
<evidence type="ECO:0000256" key="1">
    <source>
        <dbReference type="ARBA" id="ARBA00001946"/>
    </source>
</evidence>
<evidence type="ECO:0000256" key="7">
    <source>
        <dbReference type="ARBA" id="ARBA00022801"/>
    </source>
</evidence>
<dbReference type="SMART" id="SM00891">
    <property type="entry name" value="ERCC4"/>
    <property type="match status" value="1"/>
</dbReference>
<dbReference type="CDD" id="cd20074">
    <property type="entry name" value="XPF_nuclease_Mus81"/>
    <property type="match status" value="1"/>
</dbReference>
<keyword evidence="5" id="KW-0255">Endonuclease</keyword>
<evidence type="ECO:0000313" key="12">
    <source>
        <dbReference type="EMBL" id="QHT78165.1"/>
    </source>
</evidence>
<dbReference type="GO" id="GO:0048476">
    <property type="term" value="C:Holliday junction resolvase complex"/>
    <property type="evidence" value="ECO:0007669"/>
    <property type="project" value="TreeGrafter"/>
</dbReference>
<protein>
    <recommendedName>
        <fullName evidence="11">ERCC4 domain-containing protein</fullName>
    </recommendedName>
</protein>
<dbReference type="Pfam" id="PF02732">
    <property type="entry name" value="ERCC4"/>
    <property type="match status" value="1"/>
</dbReference>
<keyword evidence="10" id="KW-0234">DNA repair</keyword>
<sequence length="300" mass="33928">MIIKIDNREAELIRCIKYVLEISPMYKDVQIVVENLPIGDVILCKNEVEKIVIERKSLRDLAASIKDGRYEEQSYRLNGLPIHNHNIVYLVEGDVNKFNVFKDRMEKLTLYSAMVSLNFYKGFSVMRSFNVEESALILCNMAHKINKCEADGKSMFYRTLENVPAKQDTKGESKGEALESNEVNDLAITSPEHFSKVDSDNYCSVAKKVKKDNVTPQNIGEIMLSQIPSVSSTTAIAIMEKFGTIQNLVMMINENENCMKDLTYTSGKGQTRKINKTALNNIISYLKPKVSKEKECAASI</sequence>
<keyword evidence="4" id="KW-0479">Metal-binding</keyword>
<evidence type="ECO:0000256" key="6">
    <source>
        <dbReference type="ARBA" id="ARBA00022763"/>
    </source>
</evidence>
<dbReference type="Gene3D" id="3.40.50.10130">
    <property type="match status" value="1"/>
</dbReference>
<name>A0A6C0HDE9_9ZZZZ</name>
<dbReference type="GO" id="GO:0003677">
    <property type="term" value="F:DNA binding"/>
    <property type="evidence" value="ECO:0007669"/>
    <property type="project" value="InterPro"/>
</dbReference>
<keyword evidence="7" id="KW-0378">Hydrolase</keyword>
<dbReference type="GO" id="GO:0031573">
    <property type="term" value="P:mitotic intra-S DNA damage checkpoint signaling"/>
    <property type="evidence" value="ECO:0007669"/>
    <property type="project" value="TreeGrafter"/>
</dbReference>
<dbReference type="GO" id="GO:0046872">
    <property type="term" value="F:metal ion binding"/>
    <property type="evidence" value="ECO:0007669"/>
    <property type="project" value="UniProtKB-KW"/>
</dbReference>
<evidence type="ECO:0000256" key="8">
    <source>
        <dbReference type="ARBA" id="ARBA00022842"/>
    </source>
</evidence>
<dbReference type="InterPro" id="IPR033309">
    <property type="entry name" value="Mus81"/>
</dbReference>
<keyword evidence="6" id="KW-0227">DNA damage</keyword>
<dbReference type="InterPro" id="IPR011335">
    <property type="entry name" value="Restrct_endonuc-II-like"/>
</dbReference>
<evidence type="ECO:0000256" key="5">
    <source>
        <dbReference type="ARBA" id="ARBA00022759"/>
    </source>
</evidence>
<evidence type="ECO:0000256" key="2">
    <source>
        <dbReference type="ARBA" id="ARBA00010015"/>
    </source>
</evidence>
<dbReference type="InterPro" id="IPR047416">
    <property type="entry name" value="XPF_nuclease_Mus81"/>
</dbReference>
<dbReference type="GO" id="GO:0000712">
    <property type="term" value="P:resolution of meiotic recombination intermediates"/>
    <property type="evidence" value="ECO:0007669"/>
    <property type="project" value="TreeGrafter"/>
</dbReference>
<proteinExistence type="inferred from homology"/>
<evidence type="ECO:0000256" key="3">
    <source>
        <dbReference type="ARBA" id="ARBA00022722"/>
    </source>
</evidence>
<evidence type="ECO:0000256" key="4">
    <source>
        <dbReference type="ARBA" id="ARBA00022723"/>
    </source>
</evidence>
<keyword evidence="9" id="KW-0233">DNA recombination</keyword>
<organism evidence="12">
    <name type="scientific">viral metagenome</name>
    <dbReference type="NCBI Taxonomy" id="1070528"/>
    <lineage>
        <taxon>unclassified sequences</taxon>
        <taxon>metagenomes</taxon>
        <taxon>organismal metagenomes</taxon>
    </lineage>
</organism>
<dbReference type="InterPro" id="IPR042530">
    <property type="entry name" value="EME1/EME2_C"/>
</dbReference>
<dbReference type="GO" id="GO:0000727">
    <property type="term" value="P:double-strand break repair via break-induced replication"/>
    <property type="evidence" value="ECO:0007669"/>
    <property type="project" value="TreeGrafter"/>
</dbReference>
<keyword evidence="3" id="KW-0540">Nuclease</keyword>
<dbReference type="PANTHER" id="PTHR13451:SF0">
    <property type="entry name" value="CROSSOVER JUNCTION ENDONUCLEASE MUS81"/>
    <property type="match status" value="1"/>
</dbReference>
<evidence type="ECO:0000259" key="11">
    <source>
        <dbReference type="SMART" id="SM00891"/>
    </source>
</evidence>
<keyword evidence="8" id="KW-0460">Magnesium</keyword>
<dbReference type="GO" id="GO:0048257">
    <property type="term" value="F:3'-flap endonuclease activity"/>
    <property type="evidence" value="ECO:0007669"/>
    <property type="project" value="TreeGrafter"/>
</dbReference>
<dbReference type="GO" id="GO:0008821">
    <property type="term" value="F:crossover junction DNA endonuclease activity"/>
    <property type="evidence" value="ECO:0007669"/>
    <property type="project" value="InterPro"/>
</dbReference>
<dbReference type="AlphaFoldDB" id="A0A6C0HDE9"/>
<evidence type="ECO:0000256" key="9">
    <source>
        <dbReference type="ARBA" id="ARBA00023172"/>
    </source>
</evidence>
<dbReference type="EMBL" id="MN739929">
    <property type="protein sequence ID" value="QHT78165.1"/>
    <property type="molecule type" value="Genomic_DNA"/>
</dbReference>
<evidence type="ECO:0000256" key="10">
    <source>
        <dbReference type="ARBA" id="ARBA00023204"/>
    </source>
</evidence>
<dbReference type="Gene3D" id="1.10.150.670">
    <property type="entry name" value="Crossover junction endonuclease EME1, DNA-binding domain"/>
    <property type="match status" value="1"/>
</dbReference>
<dbReference type="GO" id="GO:0006308">
    <property type="term" value="P:DNA catabolic process"/>
    <property type="evidence" value="ECO:0007669"/>
    <property type="project" value="InterPro"/>
</dbReference>
<dbReference type="InterPro" id="IPR006166">
    <property type="entry name" value="ERCC4_domain"/>
</dbReference>